<accession>A0A9J6B9Q4</accession>
<reference evidence="2" key="1">
    <citation type="submission" date="2021-03" db="EMBL/GenBank/DDBJ databases">
        <title>Chromosome level genome of the anhydrobiotic midge Polypedilum vanderplanki.</title>
        <authorList>
            <person name="Yoshida Y."/>
            <person name="Kikawada T."/>
            <person name="Gusev O."/>
        </authorList>
    </citation>
    <scope>NUCLEOTIDE SEQUENCE</scope>
    <source>
        <strain evidence="2">NIAS01</strain>
        <tissue evidence="2">Whole body or cell culture</tissue>
    </source>
</reference>
<gene>
    <name evidence="2" type="ORF">PVAND_014450</name>
</gene>
<feature type="domain" description="Chitin-binding type-2" evidence="1">
    <location>
        <begin position="90"/>
        <end position="133"/>
    </location>
</feature>
<sequence>MCNRDGSSRLYLCPCDQLFDYNRQQCIKPPIHVACRENVITNRNPIPCVLILIITIYESDQKSLDKNERSNDIAACLAPAPLVCIGALDANKKYPHSDLSLYYVCNRDGSSRIYACPCDQLFDYNRQECAYPPVHIACRDDAITNKYPYPCYTPTTIPPVTSTTRTITLPWTTTTIKISA</sequence>
<protein>
    <recommendedName>
        <fullName evidence="1">Chitin-binding type-2 domain-containing protein</fullName>
    </recommendedName>
</protein>
<dbReference type="Proteomes" id="UP001107558">
    <property type="component" value="Chromosome 4"/>
</dbReference>
<dbReference type="InterPro" id="IPR002557">
    <property type="entry name" value="Chitin-bd_dom"/>
</dbReference>
<evidence type="ECO:0000313" key="3">
    <source>
        <dbReference type="Proteomes" id="UP001107558"/>
    </source>
</evidence>
<evidence type="ECO:0000259" key="1">
    <source>
        <dbReference type="Pfam" id="PF01607"/>
    </source>
</evidence>
<evidence type="ECO:0000313" key="2">
    <source>
        <dbReference type="EMBL" id="KAG5666421.1"/>
    </source>
</evidence>
<dbReference type="GO" id="GO:0008061">
    <property type="term" value="F:chitin binding"/>
    <property type="evidence" value="ECO:0007669"/>
    <property type="project" value="InterPro"/>
</dbReference>
<dbReference type="SUPFAM" id="SSF57625">
    <property type="entry name" value="Invertebrate chitin-binding proteins"/>
    <property type="match status" value="1"/>
</dbReference>
<comment type="caution">
    <text evidence="2">The sequence shown here is derived from an EMBL/GenBank/DDBJ whole genome shotgun (WGS) entry which is preliminary data.</text>
</comment>
<proteinExistence type="predicted"/>
<organism evidence="2 3">
    <name type="scientific">Polypedilum vanderplanki</name>
    <name type="common">Sleeping chironomid midge</name>
    <dbReference type="NCBI Taxonomy" id="319348"/>
    <lineage>
        <taxon>Eukaryota</taxon>
        <taxon>Metazoa</taxon>
        <taxon>Ecdysozoa</taxon>
        <taxon>Arthropoda</taxon>
        <taxon>Hexapoda</taxon>
        <taxon>Insecta</taxon>
        <taxon>Pterygota</taxon>
        <taxon>Neoptera</taxon>
        <taxon>Endopterygota</taxon>
        <taxon>Diptera</taxon>
        <taxon>Nematocera</taxon>
        <taxon>Chironomoidea</taxon>
        <taxon>Chironomidae</taxon>
        <taxon>Chironominae</taxon>
        <taxon>Polypedilum</taxon>
        <taxon>Polypedilum</taxon>
    </lineage>
</organism>
<dbReference type="EMBL" id="JADBJN010000004">
    <property type="protein sequence ID" value="KAG5666421.1"/>
    <property type="molecule type" value="Genomic_DNA"/>
</dbReference>
<keyword evidence="3" id="KW-1185">Reference proteome</keyword>
<dbReference type="AlphaFoldDB" id="A0A9J6B9Q4"/>
<dbReference type="InterPro" id="IPR036508">
    <property type="entry name" value="Chitin-bd_dom_sf"/>
</dbReference>
<dbReference type="Pfam" id="PF01607">
    <property type="entry name" value="CBM_14"/>
    <property type="match status" value="1"/>
</dbReference>
<name>A0A9J6B9Q4_POLVA</name>
<dbReference type="GO" id="GO:0005576">
    <property type="term" value="C:extracellular region"/>
    <property type="evidence" value="ECO:0007669"/>
    <property type="project" value="InterPro"/>
</dbReference>